<sequence length="101" mass="10970">MSTKVGRYATFWLASASLAICLGDALGSGLANIVLIGLNPLIDAIKFAEPFQSWIVDTDALRMEPSSALIPLKLPAYLIHFSSYALTGLLADWAIRRTMSR</sequence>
<proteinExistence type="predicted"/>
<keyword evidence="1" id="KW-0472">Membrane</keyword>
<keyword evidence="3" id="KW-1185">Reference proteome</keyword>
<evidence type="ECO:0000313" key="3">
    <source>
        <dbReference type="Proteomes" id="UP000310636"/>
    </source>
</evidence>
<name>A0A4S4BGB6_9BACL</name>
<evidence type="ECO:0000313" key="2">
    <source>
        <dbReference type="EMBL" id="THF73473.1"/>
    </source>
</evidence>
<comment type="caution">
    <text evidence="2">The sequence shown here is derived from an EMBL/GenBank/DDBJ whole genome shotgun (WGS) entry which is preliminary data.</text>
</comment>
<reference evidence="2 3" key="1">
    <citation type="submission" date="2019-04" db="EMBL/GenBank/DDBJ databases">
        <title>Cohnella sp. nov. isolated from preserved vegetables.</title>
        <authorList>
            <person name="Lin S.-Y."/>
            <person name="Hung M.-H."/>
            <person name="Young C.-C."/>
        </authorList>
    </citation>
    <scope>NUCLEOTIDE SEQUENCE [LARGE SCALE GENOMIC DNA]</scope>
    <source>
        <strain evidence="2 3">CC-MHH1044</strain>
    </source>
</reference>
<keyword evidence="1" id="KW-0812">Transmembrane</keyword>
<accession>A0A4S4BGB6</accession>
<organism evidence="2 3">
    <name type="scientific">Cohnella fermenti</name>
    <dbReference type="NCBI Taxonomy" id="2565925"/>
    <lineage>
        <taxon>Bacteria</taxon>
        <taxon>Bacillati</taxon>
        <taxon>Bacillota</taxon>
        <taxon>Bacilli</taxon>
        <taxon>Bacillales</taxon>
        <taxon>Paenibacillaceae</taxon>
        <taxon>Cohnella</taxon>
    </lineage>
</organism>
<dbReference type="OrthoDB" id="2616150at2"/>
<dbReference type="Proteomes" id="UP000310636">
    <property type="component" value="Unassembled WGS sequence"/>
</dbReference>
<dbReference type="AlphaFoldDB" id="A0A4S4BGB6"/>
<feature type="transmembrane region" description="Helical" evidence="1">
    <location>
        <begin position="74"/>
        <end position="95"/>
    </location>
</feature>
<gene>
    <name evidence="2" type="ORF">E6C55_29235</name>
</gene>
<dbReference type="EMBL" id="SSOB01000055">
    <property type="protein sequence ID" value="THF73473.1"/>
    <property type="molecule type" value="Genomic_DNA"/>
</dbReference>
<protein>
    <submittedName>
        <fullName evidence="2">Uncharacterized protein</fullName>
    </submittedName>
</protein>
<dbReference type="RefSeq" id="WP_136373374.1">
    <property type="nucleotide sequence ID" value="NZ_SSOB01000055.1"/>
</dbReference>
<evidence type="ECO:0000256" key="1">
    <source>
        <dbReference type="SAM" id="Phobius"/>
    </source>
</evidence>
<keyword evidence="1" id="KW-1133">Transmembrane helix</keyword>